<feature type="non-terminal residue" evidence="1">
    <location>
        <position position="1"/>
    </location>
</feature>
<name>A0A0F9A1A0_9ZZZZ</name>
<dbReference type="EMBL" id="LAZR01044970">
    <property type="protein sequence ID" value="KKL01324.1"/>
    <property type="molecule type" value="Genomic_DNA"/>
</dbReference>
<accession>A0A0F9A1A0</accession>
<protein>
    <submittedName>
        <fullName evidence="1">Uncharacterized protein</fullName>
    </submittedName>
</protein>
<sequence>VKGCVTLNAFFGMNRTELEEADEAAQQ</sequence>
<reference evidence="1" key="1">
    <citation type="journal article" date="2015" name="Nature">
        <title>Complex archaea that bridge the gap between prokaryotes and eukaryotes.</title>
        <authorList>
            <person name="Spang A."/>
            <person name="Saw J.H."/>
            <person name="Jorgensen S.L."/>
            <person name="Zaremba-Niedzwiedzka K."/>
            <person name="Martijn J."/>
            <person name="Lind A.E."/>
            <person name="van Eijk R."/>
            <person name="Schleper C."/>
            <person name="Guy L."/>
            <person name="Ettema T.J."/>
        </authorList>
    </citation>
    <scope>NUCLEOTIDE SEQUENCE</scope>
</reference>
<evidence type="ECO:0000313" key="1">
    <source>
        <dbReference type="EMBL" id="KKL01324.1"/>
    </source>
</evidence>
<organism evidence="1">
    <name type="scientific">marine sediment metagenome</name>
    <dbReference type="NCBI Taxonomy" id="412755"/>
    <lineage>
        <taxon>unclassified sequences</taxon>
        <taxon>metagenomes</taxon>
        <taxon>ecological metagenomes</taxon>
    </lineage>
</organism>
<comment type="caution">
    <text evidence="1">The sequence shown here is derived from an EMBL/GenBank/DDBJ whole genome shotgun (WGS) entry which is preliminary data.</text>
</comment>
<gene>
    <name evidence="1" type="ORF">LCGC14_2627130</name>
</gene>
<dbReference type="AlphaFoldDB" id="A0A0F9A1A0"/>
<proteinExistence type="predicted"/>